<evidence type="ECO:0000256" key="1">
    <source>
        <dbReference type="ARBA" id="ARBA00004202"/>
    </source>
</evidence>
<keyword evidence="3" id="KW-0813">Transport</keyword>
<dbReference type="PROSITE" id="PS00211">
    <property type="entry name" value="ABC_TRANSPORTER_1"/>
    <property type="match status" value="1"/>
</dbReference>
<dbReference type="InterPro" id="IPR027417">
    <property type="entry name" value="P-loop_NTPase"/>
</dbReference>
<evidence type="ECO:0000256" key="6">
    <source>
        <dbReference type="ARBA" id="ARBA00023251"/>
    </source>
</evidence>
<keyword evidence="9" id="KW-1185">Reference proteome</keyword>
<dbReference type="PROSITE" id="PS50893">
    <property type="entry name" value="ABC_TRANSPORTER_2"/>
    <property type="match status" value="1"/>
</dbReference>
<dbReference type="PANTHER" id="PTHR42711">
    <property type="entry name" value="ABC TRANSPORTER ATP-BINDING PROTEIN"/>
    <property type="match status" value="1"/>
</dbReference>
<gene>
    <name evidence="8" type="ORF">GCM10022419_046670</name>
</gene>
<dbReference type="SMART" id="SM00382">
    <property type="entry name" value="AAA"/>
    <property type="match status" value="1"/>
</dbReference>
<comment type="caution">
    <text evidence="8">The sequence shown here is derived from an EMBL/GenBank/DDBJ whole genome shotgun (WGS) entry which is preliminary data.</text>
</comment>
<evidence type="ECO:0000256" key="4">
    <source>
        <dbReference type="ARBA" id="ARBA00022741"/>
    </source>
</evidence>
<dbReference type="Gene3D" id="3.40.50.300">
    <property type="entry name" value="P-loop containing nucleotide triphosphate hydrolases"/>
    <property type="match status" value="1"/>
</dbReference>
<dbReference type="SUPFAM" id="SSF52540">
    <property type="entry name" value="P-loop containing nucleoside triphosphate hydrolases"/>
    <property type="match status" value="1"/>
</dbReference>
<dbReference type="Pfam" id="PF00005">
    <property type="entry name" value="ABC_tran"/>
    <property type="match status" value="1"/>
</dbReference>
<sequence length="300" mass="32343">MSAVIVQGLSKTYGAVKAVDDVSFTIARGEVFALLGPNGAGKTTTVEILEGHRGRDTGEVSVLGFDPATGGRGYRERIGIVLQEAGFEEEFSVFELLRLYAGFYPRPRDPDEVIEQVGLKDKRDARVRTLSGGQRRRLDLALGLAGRPEVLFLDEPTTGFDPSARHHAWELIEGLRSSGTTILLTTHYLDEAQHLADRVAILREGRLVAVGTPEALIGAGHTSVLSFRLPKGTMPADLPALTGMVETRGPVVSIETAQPALDMHTLTGWALDRGTELTSLTLAQPSLEDVYLDLVSEATS</sequence>
<dbReference type="InterPro" id="IPR017871">
    <property type="entry name" value="ABC_transporter-like_CS"/>
</dbReference>
<keyword evidence="6" id="KW-0046">Antibiotic resistance</keyword>
<dbReference type="InterPro" id="IPR050763">
    <property type="entry name" value="ABC_transporter_ATP-binding"/>
</dbReference>
<dbReference type="GO" id="GO:0005524">
    <property type="term" value="F:ATP binding"/>
    <property type="evidence" value="ECO:0007669"/>
    <property type="project" value="UniProtKB-KW"/>
</dbReference>
<name>A0ABP6X4E2_9ACTN</name>
<evidence type="ECO:0000313" key="9">
    <source>
        <dbReference type="Proteomes" id="UP001500630"/>
    </source>
</evidence>
<dbReference type="InterPro" id="IPR003593">
    <property type="entry name" value="AAA+_ATPase"/>
</dbReference>
<proteinExistence type="inferred from homology"/>
<organism evidence="8 9">
    <name type="scientific">Nonomuraea rosea</name>
    <dbReference type="NCBI Taxonomy" id="638574"/>
    <lineage>
        <taxon>Bacteria</taxon>
        <taxon>Bacillati</taxon>
        <taxon>Actinomycetota</taxon>
        <taxon>Actinomycetes</taxon>
        <taxon>Streptosporangiales</taxon>
        <taxon>Streptosporangiaceae</taxon>
        <taxon>Nonomuraea</taxon>
    </lineage>
</organism>
<evidence type="ECO:0000259" key="7">
    <source>
        <dbReference type="PROSITE" id="PS50893"/>
    </source>
</evidence>
<feature type="domain" description="ABC transporter" evidence="7">
    <location>
        <begin position="4"/>
        <end position="229"/>
    </location>
</feature>
<keyword evidence="5 8" id="KW-0067">ATP-binding</keyword>
<protein>
    <submittedName>
        <fullName evidence="8">ABC transporter ATP-binding protein</fullName>
    </submittedName>
</protein>
<dbReference type="Proteomes" id="UP001500630">
    <property type="component" value="Unassembled WGS sequence"/>
</dbReference>
<evidence type="ECO:0000256" key="3">
    <source>
        <dbReference type="ARBA" id="ARBA00022448"/>
    </source>
</evidence>
<dbReference type="PANTHER" id="PTHR42711:SF5">
    <property type="entry name" value="ABC TRANSPORTER ATP-BINDING PROTEIN NATA"/>
    <property type="match status" value="1"/>
</dbReference>
<evidence type="ECO:0000256" key="5">
    <source>
        <dbReference type="ARBA" id="ARBA00022840"/>
    </source>
</evidence>
<dbReference type="InterPro" id="IPR003439">
    <property type="entry name" value="ABC_transporter-like_ATP-bd"/>
</dbReference>
<keyword evidence="4" id="KW-0547">Nucleotide-binding</keyword>
<accession>A0ABP6X4E2</accession>
<dbReference type="RefSeq" id="WP_345564712.1">
    <property type="nucleotide sequence ID" value="NZ_BAABDQ010000009.1"/>
</dbReference>
<reference evidence="9" key="1">
    <citation type="journal article" date="2019" name="Int. J. Syst. Evol. Microbiol.">
        <title>The Global Catalogue of Microorganisms (GCM) 10K type strain sequencing project: providing services to taxonomists for standard genome sequencing and annotation.</title>
        <authorList>
            <consortium name="The Broad Institute Genomics Platform"/>
            <consortium name="The Broad Institute Genome Sequencing Center for Infectious Disease"/>
            <person name="Wu L."/>
            <person name="Ma J."/>
        </authorList>
    </citation>
    <scope>NUCLEOTIDE SEQUENCE [LARGE SCALE GENOMIC DNA]</scope>
    <source>
        <strain evidence="9">JCM 17326</strain>
    </source>
</reference>
<evidence type="ECO:0000256" key="2">
    <source>
        <dbReference type="ARBA" id="ARBA00005417"/>
    </source>
</evidence>
<dbReference type="EMBL" id="BAABDQ010000009">
    <property type="protein sequence ID" value="GAA3560702.1"/>
    <property type="molecule type" value="Genomic_DNA"/>
</dbReference>
<comment type="subcellular location">
    <subcellularLocation>
        <location evidence="1">Cell membrane</location>
        <topology evidence="1">Peripheral membrane protein</topology>
    </subcellularLocation>
</comment>
<evidence type="ECO:0000313" key="8">
    <source>
        <dbReference type="EMBL" id="GAA3560702.1"/>
    </source>
</evidence>
<comment type="similarity">
    <text evidence="2">Belongs to the ABC transporter superfamily.</text>
</comment>